<dbReference type="Gene3D" id="3.40.980.10">
    <property type="entry name" value="MoaB/Mog-like domain"/>
    <property type="match status" value="1"/>
</dbReference>
<dbReference type="SUPFAM" id="SSF142433">
    <property type="entry name" value="CinA-like"/>
    <property type="match status" value="1"/>
</dbReference>
<evidence type="ECO:0000313" key="4">
    <source>
        <dbReference type="Proteomes" id="UP001189619"/>
    </source>
</evidence>
<evidence type="ECO:0000259" key="2">
    <source>
        <dbReference type="SMART" id="SM00852"/>
    </source>
</evidence>
<keyword evidence="4" id="KW-1185">Reference proteome</keyword>
<keyword evidence="3" id="KW-0378">Hydrolase</keyword>
<dbReference type="NCBIfam" id="TIGR00199">
    <property type="entry name" value="PncC_domain"/>
    <property type="match status" value="1"/>
</dbReference>
<dbReference type="Gene3D" id="3.30.70.2860">
    <property type="match status" value="1"/>
</dbReference>
<reference evidence="3" key="1">
    <citation type="submission" date="2023-07" db="EMBL/GenBank/DDBJ databases">
        <authorList>
            <person name="Ivanov I."/>
            <person name="Teneva D."/>
            <person name="Stoikov I."/>
        </authorList>
    </citation>
    <scope>NUCLEOTIDE SEQUENCE</scope>
    <source>
        <strain evidence="3">4475</strain>
    </source>
</reference>
<dbReference type="InterPro" id="IPR036653">
    <property type="entry name" value="CinA-like_C"/>
</dbReference>
<dbReference type="Pfam" id="PF02464">
    <property type="entry name" value="CinA"/>
    <property type="match status" value="1"/>
</dbReference>
<dbReference type="CDD" id="cd00885">
    <property type="entry name" value="cinA"/>
    <property type="match status" value="1"/>
</dbReference>
<dbReference type="NCBIfam" id="TIGR00200">
    <property type="entry name" value="cinA_nterm"/>
    <property type="match status" value="1"/>
</dbReference>
<proteinExistence type="inferred from homology"/>
<dbReference type="Gene3D" id="3.90.950.20">
    <property type="entry name" value="CinA-like"/>
    <property type="match status" value="1"/>
</dbReference>
<dbReference type="PANTHER" id="PTHR13939:SF0">
    <property type="entry name" value="NMN AMIDOHYDROLASE-LIKE PROTEIN YFAY"/>
    <property type="match status" value="1"/>
</dbReference>
<dbReference type="Proteomes" id="UP001189619">
    <property type="component" value="Chromosome"/>
</dbReference>
<gene>
    <name evidence="1" type="primary">cinA</name>
    <name evidence="3" type="ORF">BSPP4475_09305</name>
</gene>
<dbReference type="Pfam" id="PF00994">
    <property type="entry name" value="MoCF_biosynth"/>
    <property type="match status" value="1"/>
</dbReference>
<dbReference type="NCBIfam" id="NF001813">
    <property type="entry name" value="PRK00549.1"/>
    <property type="match status" value="1"/>
</dbReference>
<dbReference type="PANTHER" id="PTHR13939">
    <property type="entry name" value="NICOTINAMIDE-NUCLEOTIDE AMIDOHYDROLASE PNCC"/>
    <property type="match status" value="1"/>
</dbReference>
<comment type="similarity">
    <text evidence="1">Belongs to the CinA family.</text>
</comment>
<dbReference type="InterPro" id="IPR008135">
    <property type="entry name" value="Competence-induced_CinA"/>
</dbReference>
<dbReference type="GO" id="GO:0016787">
    <property type="term" value="F:hydrolase activity"/>
    <property type="evidence" value="ECO:0007669"/>
    <property type="project" value="UniProtKB-KW"/>
</dbReference>
<dbReference type="InterPro" id="IPR008136">
    <property type="entry name" value="CinA_C"/>
</dbReference>
<dbReference type="NCBIfam" id="TIGR00177">
    <property type="entry name" value="molyb_syn"/>
    <property type="match status" value="1"/>
</dbReference>
<dbReference type="Pfam" id="PF18146">
    <property type="entry name" value="CinA_KH"/>
    <property type="match status" value="1"/>
</dbReference>
<dbReference type="KEGG" id="bayd:BSPP4475_09305"/>
<dbReference type="SMART" id="SM00852">
    <property type="entry name" value="MoCF_biosynth"/>
    <property type="match status" value="1"/>
</dbReference>
<dbReference type="InterPro" id="IPR001453">
    <property type="entry name" value="MoaB/Mog_dom"/>
</dbReference>
<organism evidence="3 4">
    <name type="scientific">Brevibacillus aydinogluensis</name>
    <dbReference type="NCBI Taxonomy" id="927786"/>
    <lineage>
        <taxon>Bacteria</taxon>
        <taxon>Bacillati</taxon>
        <taxon>Bacillota</taxon>
        <taxon>Bacilli</taxon>
        <taxon>Bacillales</taxon>
        <taxon>Paenibacillaceae</taxon>
        <taxon>Brevibacillus</taxon>
    </lineage>
</organism>
<dbReference type="InterPro" id="IPR041424">
    <property type="entry name" value="CinA_KH"/>
</dbReference>
<dbReference type="PIRSF" id="PIRSF006728">
    <property type="entry name" value="CinA"/>
    <property type="match status" value="1"/>
</dbReference>
<accession>A0AA48M769</accession>
<name>A0AA48M769_9BACL</name>
<evidence type="ECO:0000313" key="3">
    <source>
        <dbReference type="EMBL" id="CAJ1002514.1"/>
    </source>
</evidence>
<protein>
    <recommendedName>
        <fullName evidence="1">Putative competence-damage inducible protein</fullName>
    </recommendedName>
</protein>
<dbReference type="HAMAP" id="MF_00226_B">
    <property type="entry name" value="CinA_B"/>
    <property type="match status" value="1"/>
</dbReference>
<dbReference type="InterPro" id="IPR050101">
    <property type="entry name" value="CinA"/>
</dbReference>
<sequence>MRKERLRRMGFAGSVTLFQREWMRGMRAEIIAVGTELLLGQIANTNAQYLSQKLAEIGIGVYFHTVVGDNAERLASVIRQAAARSELIVFTGGLGPTQDDLTKETVAEHLGVGLTIDQTAMARIEAFFRQRGITMTENNRKQALVLAGSHVFPNDHGMAPGMAAQRDGRTFVLLPGPPSELYPMVEKYVMPYLIGLKPEQQVFHSRVLRFYGIGESALEERLIDLIEQQDNPTIAPYAKEFEVTLRITARAANVDDAERLIQPVEREIRERLGEYIYATGETSLHEVLVDELNRRGATIACAESCTGGTVASLITSVPGSSAVMRGGVVCYTNEAKRQMLNVPEEVLAEAGAISEQTARLLAENIRATLGADVGISVTGVAGPDPAEGKPVGLVYVGVAVEGLPTLVKELRLAGRRQAIVGRAAKFALFYALQRLKER</sequence>
<dbReference type="AlphaFoldDB" id="A0AA48M769"/>
<dbReference type="EMBL" id="OY569118">
    <property type="protein sequence ID" value="CAJ1002514.1"/>
    <property type="molecule type" value="Genomic_DNA"/>
</dbReference>
<feature type="domain" description="MoaB/Mog" evidence="2">
    <location>
        <begin position="29"/>
        <end position="196"/>
    </location>
</feature>
<dbReference type="SUPFAM" id="SSF53218">
    <property type="entry name" value="Molybdenum cofactor biosynthesis proteins"/>
    <property type="match status" value="1"/>
</dbReference>
<dbReference type="InterPro" id="IPR036425">
    <property type="entry name" value="MoaB/Mog-like_dom_sf"/>
</dbReference>
<evidence type="ECO:0000256" key="1">
    <source>
        <dbReference type="HAMAP-Rule" id="MF_00226"/>
    </source>
</evidence>